<feature type="transmembrane region" description="Helical" evidence="2">
    <location>
        <begin position="15"/>
        <end position="35"/>
    </location>
</feature>
<feature type="transmembrane region" description="Helical" evidence="2">
    <location>
        <begin position="47"/>
        <end position="64"/>
    </location>
</feature>
<feature type="domain" description="PPM-type phosphatase" evidence="4">
    <location>
        <begin position="311"/>
        <end position="529"/>
    </location>
</feature>
<dbReference type="PANTHER" id="PTHR43156:SF2">
    <property type="entry name" value="STAGE II SPORULATION PROTEIN E"/>
    <property type="match status" value="1"/>
</dbReference>
<dbReference type="SMART" id="SM00331">
    <property type="entry name" value="PP2C_SIG"/>
    <property type="match status" value="1"/>
</dbReference>
<protein>
    <submittedName>
        <fullName evidence="6">Protein serine/threonine phosphatase with GAF(S) sensor(S)</fullName>
    </submittedName>
    <submittedName>
        <fullName evidence="5">Serine phosphatase RsbU, regulator of sigma subunit</fullName>
    </submittedName>
</protein>
<accession>H1XTN1</accession>
<evidence type="ECO:0000259" key="4">
    <source>
        <dbReference type="SMART" id="SM00331"/>
    </source>
</evidence>
<dbReference type="GO" id="GO:0016791">
    <property type="term" value="F:phosphatase activity"/>
    <property type="evidence" value="ECO:0007669"/>
    <property type="project" value="TreeGrafter"/>
</dbReference>
<keyword evidence="1" id="KW-0378">Hydrolase</keyword>
<keyword evidence="7" id="KW-1185">Reference proteome</keyword>
<feature type="transmembrane region" description="Helical" evidence="2">
    <location>
        <begin position="76"/>
        <end position="103"/>
    </location>
</feature>
<evidence type="ECO:0000259" key="3">
    <source>
        <dbReference type="SMART" id="SM00065"/>
    </source>
</evidence>
<dbReference type="InterPro" id="IPR003018">
    <property type="entry name" value="GAF"/>
</dbReference>
<dbReference type="EMBL" id="CP018099">
    <property type="protein sequence ID" value="APF17401.1"/>
    <property type="molecule type" value="Genomic_DNA"/>
</dbReference>
<dbReference type="InterPro" id="IPR052016">
    <property type="entry name" value="Bact_Sigma-Reg"/>
</dbReference>
<dbReference type="SUPFAM" id="SSF55781">
    <property type="entry name" value="GAF domain-like"/>
    <property type="match status" value="1"/>
</dbReference>
<dbReference type="SMART" id="SM00065">
    <property type="entry name" value="GAF"/>
    <property type="match status" value="1"/>
</dbReference>
<organism evidence="6 7">
    <name type="scientific">Caldithrix abyssi DSM 13497</name>
    <dbReference type="NCBI Taxonomy" id="880073"/>
    <lineage>
        <taxon>Bacteria</taxon>
        <taxon>Pseudomonadati</taxon>
        <taxon>Calditrichota</taxon>
        <taxon>Calditrichia</taxon>
        <taxon>Calditrichales</taxon>
        <taxon>Calditrichaceae</taxon>
        <taxon>Caldithrix</taxon>
    </lineage>
</organism>
<evidence type="ECO:0000256" key="1">
    <source>
        <dbReference type="ARBA" id="ARBA00022801"/>
    </source>
</evidence>
<dbReference type="SUPFAM" id="SSF81606">
    <property type="entry name" value="PP2C-like"/>
    <property type="match status" value="1"/>
</dbReference>
<reference evidence="6 7" key="1">
    <citation type="submission" date="2011-09" db="EMBL/GenBank/DDBJ databases">
        <title>The permanent draft genome of Caldithrix abyssi DSM 13497.</title>
        <authorList>
            <consortium name="US DOE Joint Genome Institute (JGI-PGF)"/>
            <person name="Lucas S."/>
            <person name="Han J."/>
            <person name="Lapidus A."/>
            <person name="Bruce D."/>
            <person name="Goodwin L."/>
            <person name="Pitluck S."/>
            <person name="Peters L."/>
            <person name="Kyrpides N."/>
            <person name="Mavromatis K."/>
            <person name="Ivanova N."/>
            <person name="Mikhailova N."/>
            <person name="Chertkov O."/>
            <person name="Detter J.C."/>
            <person name="Tapia R."/>
            <person name="Han C."/>
            <person name="Land M."/>
            <person name="Hauser L."/>
            <person name="Markowitz V."/>
            <person name="Cheng J.-F."/>
            <person name="Hugenholtz P."/>
            <person name="Woyke T."/>
            <person name="Wu D."/>
            <person name="Spring S."/>
            <person name="Brambilla E."/>
            <person name="Klenk H.-P."/>
            <person name="Eisen J.A."/>
        </authorList>
    </citation>
    <scope>NUCLEOTIDE SEQUENCE [LARGE SCALE GENOMIC DNA]</scope>
    <source>
        <strain evidence="6 7">DSM 13497</strain>
    </source>
</reference>
<dbReference type="HOGENOM" id="CLU_000445_43_6_0"/>
<dbReference type="Proteomes" id="UP000183868">
    <property type="component" value="Chromosome"/>
</dbReference>
<evidence type="ECO:0000313" key="6">
    <source>
        <dbReference type="EMBL" id="EHO41506.1"/>
    </source>
</evidence>
<dbReference type="KEGG" id="caby:Cabys_650"/>
<dbReference type="InterPro" id="IPR001932">
    <property type="entry name" value="PPM-type_phosphatase-like_dom"/>
</dbReference>
<dbReference type="eggNOG" id="COG2208">
    <property type="taxonomic scope" value="Bacteria"/>
</dbReference>
<dbReference type="InterPro" id="IPR029016">
    <property type="entry name" value="GAF-like_dom_sf"/>
</dbReference>
<dbReference type="Gene3D" id="3.30.450.40">
    <property type="match status" value="1"/>
</dbReference>
<dbReference type="Pfam" id="PF13185">
    <property type="entry name" value="GAF_2"/>
    <property type="match status" value="1"/>
</dbReference>
<proteinExistence type="predicted"/>
<dbReference type="EMBL" id="CM001402">
    <property type="protein sequence ID" value="EHO41506.1"/>
    <property type="molecule type" value="Genomic_DNA"/>
</dbReference>
<keyword evidence="2" id="KW-1133">Transmembrane helix</keyword>
<name>H1XTN1_CALAY</name>
<sequence>MLKSPLDLSFRGASVYNNFTFVITLIFLFLLSLRNSWITYLTRKEKFYYTFFAFMFLWGVSYLFDFAYELPVAYHSLVHAVFINGSWFFLFFYTLTCSIYLLLQLPTARIFERKMQEVKSLQNLTRAISVELDTSRLTSLITNLIIEVTDSHVSWIELYQPAADSFHVVATKNLSVQDATKLERGALQKLSGQILKERKSLVLNELTSDQKKTYFHGFRTKIASLVVTPIIGVNDQFFGLLYAAKSTSFGFDPDDVNLLEAFANQVAIALENADLLQKSFERERLEQELKIAREVQLRLLPQTRPSLAGYQLTTETIAAYEVGGDYFDFIPRHDQNQMGIVIGDVSGKGTSAAFYMAEVKGIIQSVAQQLHSPYDILCHTNKVLSESLEKKSFITLAFAVLDFKAHALTFARAGHCPIFHYKAQSKQVVYHQPEGIAVGLDRGPIFNKILEEQIVSLEKGDVVVFYTDGLSEAMNVKLEEYTENRMAHILKQYADQSVETIKKHLISDVFEFIGEHHLHDDLTLIILKRME</sequence>
<dbReference type="PANTHER" id="PTHR43156">
    <property type="entry name" value="STAGE II SPORULATION PROTEIN E-RELATED"/>
    <property type="match status" value="1"/>
</dbReference>
<evidence type="ECO:0000313" key="8">
    <source>
        <dbReference type="Proteomes" id="UP000183868"/>
    </source>
</evidence>
<keyword evidence="2" id="KW-0472">Membrane</keyword>
<dbReference type="Proteomes" id="UP000004671">
    <property type="component" value="Chromosome"/>
</dbReference>
<dbReference type="Pfam" id="PF07228">
    <property type="entry name" value="SpoIIE"/>
    <property type="match status" value="1"/>
</dbReference>
<evidence type="ECO:0000313" key="7">
    <source>
        <dbReference type="Proteomes" id="UP000004671"/>
    </source>
</evidence>
<dbReference type="InterPro" id="IPR036457">
    <property type="entry name" value="PPM-type-like_dom_sf"/>
</dbReference>
<gene>
    <name evidence="5" type="ORF">Cabys_650</name>
    <name evidence="6" type="ORF">Calab_1892</name>
</gene>
<feature type="domain" description="GAF" evidence="3">
    <location>
        <begin position="133"/>
        <end position="280"/>
    </location>
</feature>
<evidence type="ECO:0000256" key="2">
    <source>
        <dbReference type="SAM" id="Phobius"/>
    </source>
</evidence>
<dbReference type="AlphaFoldDB" id="H1XTN1"/>
<dbReference type="PaxDb" id="880073-Calab_1892"/>
<reference evidence="5 8" key="2">
    <citation type="submission" date="2016-11" db="EMBL/GenBank/DDBJ databases">
        <title>Genomic analysis of Caldithrix abyssi and proposal of a novel bacterial phylum Caldithrichaeota.</title>
        <authorList>
            <person name="Kublanov I."/>
            <person name="Sigalova O."/>
            <person name="Gavrilov S."/>
            <person name="Lebedinsky A."/>
            <person name="Ivanova N."/>
            <person name="Daum C."/>
            <person name="Reddy T."/>
            <person name="Klenk H.P."/>
            <person name="Goker M."/>
            <person name="Reva O."/>
            <person name="Miroshnichenko M."/>
            <person name="Kyprides N."/>
            <person name="Woyke T."/>
            <person name="Gelfand M."/>
        </authorList>
    </citation>
    <scope>NUCLEOTIDE SEQUENCE [LARGE SCALE GENOMIC DNA]</scope>
    <source>
        <strain evidence="5 8">LF13</strain>
    </source>
</reference>
<dbReference type="Gene3D" id="3.60.40.10">
    <property type="entry name" value="PPM-type phosphatase domain"/>
    <property type="match status" value="1"/>
</dbReference>
<evidence type="ECO:0000313" key="5">
    <source>
        <dbReference type="EMBL" id="APF17401.1"/>
    </source>
</evidence>
<dbReference type="InParanoid" id="H1XTN1"/>
<dbReference type="STRING" id="880073.Cabys_650"/>
<keyword evidence="2" id="KW-0812">Transmembrane</keyword>